<dbReference type="RefSeq" id="WP_189533909.1">
    <property type="nucleotide sequence ID" value="NZ_BMYX01000010.1"/>
</dbReference>
<protein>
    <submittedName>
        <fullName evidence="1">Uncharacterized protein</fullName>
    </submittedName>
</protein>
<sequence>MMTFLGARLDRRAQVLVNVRLDGYPSYFHIEPGAVAAFLGEAAMDPAAEARLVGERWAIFAAPLETLVRRHGQDFRVTGAMLDALR</sequence>
<comment type="caution">
    <text evidence="1">The sequence shown here is derived from an EMBL/GenBank/DDBJ whole genome shotgun (WGS) entry which is preliminary data.</text>
</comment>
<evidence type="ECO:0000313" key="1">
    <source>
        <dbReference type="EMBL" id="GGY16793.1"/>
    </source>
</evidence>
<name>A0A918U9N5_9NEIS</name>
<keyword evidence="2" id="KW-1185">Reference proteome</keyword>
<dbReference type="EMBL" id="BMYX01000010">
    <property type="protein sequence ID" value="GGY16793.1"/>
    <property type="molecule type" value="Genomic_DNA"/>
</dbReference>
<reference evidence="1" key="1">
    <citation type="journal article" date="2014" name="Int. J. Syst. Evol. Microbiol.">
        <title>Complete genome sequence of Corynebacterium casei LMG S-19264T (=DSM 44701T), isolated from a smear-ripened cheese.</title>
        <authorList>
            <consortium name="US DOE Joint Genome Institute (JGI-PGF)"/>
            <person name="Walter F."/>
            <person name="Albersmeier A."/>
            <person name="Kalinowski J."/>
            <person name="Ruckert C."/>
        </authorList>
    </citation>
    <scope>NUCLEOTIDE SEQUENCE</scope>
    <source>
        <strain evidence="1">KCTC 32182</strain>
    </source>
</reference>
<gene>
    <name evidence="1" type="ORF">GCM10011289_20270</name>
</gene>
<reference evidence="1" key="2">
    <citation type="submission" date="2020-09" db="EMBL/GenBank/DDBJ databases">
        <authorList>
            <person name="Sun Q."/>
            <person name="Kim S."/>
        </authorList>
    </citation>
    <scope>NUCLEOTIDE SEQUENCE</scope>
    <source>
        <strain evidence="1">KCTC 32182</strain>
    </source>
</reference>
<accession>A0A918U9N5</accession>
<dbReference type="Proteomes" id="UP000645257">
    <property type="component" value="Unassembled WGS sequence"/>
</dbReference>
<proteinExistence type="predicted"/>
<organism evidence="1 2">
    <name type="scientific">Paludibacterium paludis</name>
    <dbReference type="NCBI Taxonomy" id="1225769"/>
    <lineage>
        <taxon>Bacteria</taxon>
        <taxon>Pseudomonadati</taxon>
        <taxon>Pseudomonadota</taxon>
        <taxon>Betaproteobacteria</taxon>
        <taxon>Neisseriales</taxon>
        <taxon>Chromobacteriaceae</taxon>
        <taxon>Paludibacterium</taxon>
    </lineage>
</organism>
<evidence type="ECO:0000313" key="2">
    <source>
        <dbReference type="Proteomes" id="UP000645257"/>
    </source>
</evidence>
<dbReference type="AlphaFoldDB" id="A0A918U9N5"/>